<dbReference type="EMBL" id="DVOF01000104">
    <property type="protein sequence ID" value="HIV02618.1"/>
    <property type="molecule type" value="Genomic_DNA"/>
</dbReference>
<evidence type="ECO:0000313" key="2">
    <source>
        <dbReference type="EMBL" id="HIV02618.1"/>
    </source>
</evidence>
<proteinExistence type="predicted"/>
<keyword evidence="1" id="KW-0472">Membrane</keyword>
<keyword evidence="1" id="KW-1133">Transmembrane helix</keyword>
<keyword evidence="1" id="KW-0812">Transmembrane</keyword>
<reference evidence="2" key="1">
    <citation type="submission" date="2020-10" db="EMBL/GenBank/DDBJ databases">
        <authorList>
            <person name="Gilroy R."/>
        </authorList>
    </citation>
    <scope>NUCLEOTIDE SEQUENCE</scope>
    <source>
        <strain evidence="2">4920</strain>
    </source>
</reference>
<gene>
    <name evidence="2" type="ORF">IAC74_03520</name>
</gene>
<name>A0A9D1SZD8_9FIRM</name>
<evidence type="ECO:0000313" key="3">
    <source>
        <dbReference type="Proteomes" id="UP000886743"/>
    </source>
</evidence>
<accession>A0A9D1SZD8</accession>
<dbReference type="AlphaFoldDB" id="A0A9D1SZD8"/>
<organism evidence="2 3">
    <name type="scientific">Candidatus Aphodoplasma excrementigallinarum</name>
    <dbReference type="NCBI Taxonomy" id="2840673"/>
    <lineage>
        <taxon>Bacteria</taxon>
        <taxon>Bacillati</taxon>
        <taxon>Bacillota</taxon>
        <taxon>Clostridia</taxon>
        <taxon>Eubacteriales</taxon>
        <taxon>Candidatus Aphodoplasma</taxon>
    </lineage>
</organism>
<feature type="transmembrane region" description="Helical" evidence="1">
    <location>
        <begin position="47"/>
        <end position="68"/>
    </location>
</feature>
<protein>
    <submittedName>
        <fullName evidence="2">Uncharacterized protein</fullName>
    </submittedName>
</protein>
<comment type="caution">
    <text evidence="2">The sequence shown here is derived from an EMBL/GenBank/DDBJ whole genome shotgun (WGS) entry which is preliminary data.</text>
</comment>
<reference evidence="2" key="2">
    <citation type="journal article" date="2021" name="PeerJ">
        <title>Extensive microbial diversity within the chicken gut microbiome revealed by metagenomics and culture.</title>
        <authorList>
            <person name="Gilroy R."/>
            <person name="Ravi A."/>
            <person name="Getino M."/>
            <person name="Pursley I."/>
            <person name="Horton D.L."/>
            <person name="Alikhan N.F."/>
            <person name="Baker D."/>
            <person name="Gharbi K."/>
            <person name="Hall N."/>
            <person name="Watson M."/>
            <person name="Adriaenssens E.M."/>
            <person name="Foster-Nyarko E."/>
            <person name="Jarju S."/>
            <person name="Secka A."/>
            <person name="Antonio M."/>
            <person name="Oren A."/>
            <person name="Chaudhuri R.R."/>
            <person name="La Ragione R."/>
            <person name="Hildebrand F."/>
            <person name="Pallen M.J."/>
        </authorList>
    </citation>
    <scope>NUCLEOTIDE SEQUENCE</scope>
    <source>
        <strain evidence="2">4920</strain>
    </source>
</reference>
<sequence>MADKSKNEQYDIVAQAEEVLRLYIKRYFDITRQMKAEKTRKRKQTRAALAVCGACLLLSAVLLALTFLL</sequence>
<dbReference type="Proteomes" id="UP000886743">
    <property type="component" value="Unassembled WGS sequence"/>
</dbReference>
<evidence type="ECO:0000256" key="1">
    <source>
        <dbReference type="SAM" id="Phobius"/>
    </source>
</evidence>